<reference evidence="2 3" key="1">
    <citation type="submission" date="2023-10" db="EMBL/GenBank/DDBJ databases">
        <title>Draft genome sequence of Xylaria bambusicola isolate GMP-LS, the root and basal stem rot pathogen of sugarcane in Indonesia.</title>
        <authorList>
            <person name="Selvaraj P."/>
            <person name="Muralishankar V."/>
            <person name="Muruganantham S."/>
            <person name="Sp S."/>
            <person name="Haryani S."/>
            <person name="Lau K.J.X."/>
            <person name="Naqvi N.I."/>
        </authorList>
    </citation>
    <scope>NUCLEOTIDE SEQUENCE [LARGE SCALE GENOMIC DNA]</scope>
    <source>
        <strain evidence="2">GMP-LS</strain>
    </source>
</reference>
<protein>
    <submittedName>
        <fullName evidence="2">Uncharacterized protein</fullName>
    </submittedName>
</protein>
<feature type="compositionally biased region" description="Acidic residues" evidence="1">
    <location>
        <begin position="290"/>
        <end position="301"/>
    </location>
</feature>
<evidence type="ECO:0000313" key="3">
    <source>
        <dbReference type="Proteomes" id="UP001305414"/>
    </source>
</evidence>
<proteinExistence type="predicted"/>
<evidence type="ECO:0000256" key="1">
    <source>
        <dbReference type="SAM" id="MobiDB-lite"/>
    </source>
</evidence>
<feature type="compositionally biased region" description="Polar residues" evidence="1">
    <location>
        <begin position="271"/>
        <end position="286"/>
    </location>
</feature>
<accession>A0AAN7U5R6</accession>
<dbReference type="Proteomes" id="UP001305414">
    <property type="component" value="Unassembled WGS sequence"/>
</dbReference>
<keyword evidence="3" id="KW-1185">Reference proteome</keyword>
<dbReference type="EMBL" id="JAWHQM010000003">
    <property type="protein sequence ID" value="KAK5625900.1"/>
    <property type="molecule type" value="Genomic_DNA"/>
</dbReference>
<feature type="region of interest" description="Disordered" evidence="1">
    <location>
        <begin position="1"/>
        <end position="20"/>
    </location>
</feature>
<name>A0AAN7U5R6_9PEZI</name>
<sequence length="417" mass="48175">MSNDPDSNVPHWEGDNDDIPTHHRPWPYVDPFLQGRLEKEYIVEGETLNFDSLPKLQFWARWAGVDDRLRIVYVLKRLETHAMAAQRPLTGIEANAVAEHTIHSVRFLSWIQPVASAIALGITVYKRRVFSFPFYRPKMQKFDPYSFPTKRFRILKGQNAARVWHAVRFMAYYPFALAPSVFFFHSMCENSHVAHSKRDPRLKTMVQDIRQNASRLLQQRAQNQQTGTPSNLPRDSQHTGDAGYTGDLPRRDNENYDYSSRPTPGRLGPTPQVSQTTQPNWAQSPPSERDDIDDLFDDDDASPVALSARRQETRQGQISSPGSSWDRIRQQAKSGSPDWERGDSSGQERGWGRLRQDKTQDTRDSNPKTDSYSYSTDDEEREKRNYEKEQAQKEFDAVLEAERRGEGDSKNSRGWRR</sequence>
<feature type="region of interest" description="Disordered" evidence="1">
    <location>
        <begin position="219"/>
        <end position="417"/>
    </location>
</feature>
<gene>
    <name evidence="2" type="ORF">RRF57_001616</name>
</gene>
<evidence type="ECO:0000313" key="2">
    <source>
        <dbReference type="EMBL" id="KAK5625900.1"/>
    </source>
</evidence>
<feature type="compositionally biased region" description="Basic and acidic residues" evidence="1">
    <location>
        <begin position="350"/>
        <end position="367"/>
    </location>
</feature>
<dbReference type="AlphaFoldDB" id="A0AAN7U5R6"/>
<organism evidence="2 3">
    <name type="scientific">Xylaria bambusicola</name>
    <dbReference type="NCBI Taxonomy" id="326684"/>
    <lineage>
        <taxon>Eukaryota</taxon>
        <taxon>Fungi</taxon>
        <taxon>Dikarya</taxon>
        <taxon>Ascomycota</taxon>
        <taxon>Pezizomycotina</taxon>
        <taxon>Sordariomycetes</taxon>
        <taxon>Xylariomycetidae</taxon>
        <taxon>Xylariales</taxon>
        <taxon>Xylariaceae</taxon>
        <taxon>Xylaria</taxon>
    </lineage>
</organism>
<feature type="compositionally biased region" description="Polar residues" evidence="1">
    <location>
        <begin position="219"/>
        <end position="234"/>
    </location>
</feature>
<comment type="caution">
    <text evidence="2">The sequence shown here is derived from an EMBL/GenBank/DDBJ whole genome shotgun (WGS) entry which is preliminary data.</text>
</comment>
<feature type="compositionally biased region" description="Polar residues" evidence="1">
    <location>
        <begin position="314"/>
        <end position="323"/>
    </location>
</feature>
<feature type="compositionally biased region" description="Basic and acidic residues" evidence="1">
    <location>
        <begin position="381"/>
        <end position="411"/>
    </location>
</feature>